<evidence type="ECO:0000313" key="9">
    <source>
        <dbReference type="Proteomes" id="UP000062833"/>
    </source>
</evidence>
<dbReference type="PATRIC" id="fig|656366.3.peg.3111"/>
<dbReference type="GO" id="GO:0016755">
    <property type="term" value="F:aminoacyltransferase activity"/>
    <property type="evidence" value="ECO:0007669"/>
    <property type="project" value="TreeGrafter"/>
</dbReference>
<dbReference type="GO" id="GO:0005886">
    <property type="term" value="C:plasma membrane"/>
    <property type="evidence" value="ECO:0007669"/>
    <property type="project" value="UniProtKB-SubCell"/>
</dbReference>
<reference evidence="9" key="1">
    <citation type="submission" date="2015-09" db="EMBL/GenBank/DDBJ databases">
        <title>Complete genome of Arthrobacter alpinus strain R3.8.</title>
        <authorList>
            <person name="See-Too W.S."/>
            <person name="Chan K.G."/>
        </authorList>
    </citation>
    <scope>NUCLEOTIDE SEQUENCE [LARGE SCALE GENOMIC DNA]</scope>
    <source>
        <strain evidence="9">R3.8</strain>
    </source>
</reference>
<feature type="transmembrane region" description="Helical" evidence="6">
    <location>
        <begin position="136"/>
        <end position="159"/>
    </location>
</feature>
<keyword evidence="4 6" id="KW-1133">Transmembrane helix</keyword>
<feature type="transmembrane region" description="Helical" evidence="6">
    <location>
        <begin position="194"/>
        <end position="209"/>
    </location>
</feature>
<keyword evidence="9" id="KW-1185">Reference proteome</keyword>
<feature type="transmembrane region" description="Helical" evidence="6">
    <location>
        <begin position="107"/>
        <end position="130"/>
    </location>
</feature>
<dbReference type="RefSeq" id="WP_062007841.1">
    <property type="nucleotide sequence ID" value="NZ_CP012677.1"/>
</dbReference>
<dbReference type="InterPro" id="IPR051211">
    <property type="entry name" value="PG_lysyltransferase"/>
</dbReference>
<protein>
    <recommendedName>
        <fullName evidence="7">Phosphatidylglycerol lysyltransferase C-terminal domain-containing protein</fullName>
    </recommendedName>
</protein>
<proteinExistence type="predicted"/>
<dbReference type="OrthoDB" id="594838at2"/>
<feature type="transmembrane region" description="Helical" evidence="6">
    <location>
        <begin position="230"/>
        <end position="248"/>
    </location>
</feature>
<dbReference type="GO" id="GO:0055091">
    <property type="term" value="P:phospholipid homeostasis"/>
    <property type="evidence" value="ECO:0007669"/>
    <property type="project" value="TreeGrafter"/>
</dbReference>
<evidence type="ECO:0000256" key="1">
    <source>
        <dbReference type="ARBA" id="ARBA00004651"/>
    </source>
</evidence>
<evidence type="ECO:0000256" key="4">
    <source>
        <dbReference type="ARBA" id="ARBA00022989"/>
    </source>
</evidence>
<dbReference type="Proteomes" id="UP000062833">
    <property type="component" value="Chromosome"/>
</dbReference>
<evidence type="ECO:0000313" key="8">
    <source>
        <dbReference type="EMBL" id="ALE93246.1"/>
    </source>
</evidence>
<dbReference type="SUPFAM" id="SSF144091">
    <property type="entry name" value="Rhomboid-like"/>
    <property type="match status" value="1"/>
</dbReference>
<evidence type="ECO:0000256" key="3">
    <source>
        <dbReference type="ARBA" id="ARBA00022692"/>
    </source>
</evidence>
<evidence type="ECO:0000256" key="6">
    <source>
        <dbReference type="SAM" id="Phobius"/>
    </source>
</evidence>
<organism evidence="8 9">
    <name type="scientific">Arthrobacter alpinus</name>
    <dbReference type="NCBI Taxonomy" id="656366"/>
    <lineage>
        <taxon>Bacteria</taxon>
        <taxon>Bacillati</taxon>
        <taxon>Actinomycetota</taxon>
        <taxon>Actinomycetes</taxon>
        <taxon>Micrococcales</taxon>
        <taxon>Micrococcaceae</taxon>
        <taxon>Arthrobacter</taxon>
    </lineage>
</organism>
<dbReference type="Gene3D" id="1.20.1540.10">
    <property type="entry name" value="Rhomboid-like"/>
    <property type="match status" value="1"/>
</dbReference>
<evidence type="ECO:0000256" key="5">
    <source>
        <dbReference type="ARBA" id="ARBA00023136"/>
    </source>
</evidence>
<feature type="transmembrane region" description="Helical" evidence="6">
    <location>
        <begin position="27"/>
        <end position="46"/>
    </location>
</feature>
<dbReference type="AlphaFoldDB" id="A0A0M4RQD9"/>
<feature type="transmembrane region" description="Helical" evidence="6">
    <location>
        <begin position="171"/>
        <end position="188"/>
    </location>
</feature>
<sequence>MTTELVRESKTKRWCAGAFSVVRKSPATVFLMLVVLIATAAIGGLANGVSDDVLAVVGIDLGDVSAAWWTVLVSAFFATSWLDALLALVVIAVGVGIAERIVGSTRAVTMFLVGQIVSSLALVALTAAGTAGNDSWLSYLGGEYVVGAYGGAAAALGAATASLESLWRHRLRTWLLAFSLMFVFYVGVAQTLQLLLGGVFGLLVGRLVGTGRRHATGKLFARPSLREARFLLATVVGVFAVGPLIAQFTDAFAVGPLSTVSSLMLAGRPDADELHEMCDADAACINLQSVVGVSSVGAVLLSLVPVILLLVCSEGLRRGRRLALWTALVINALIAIVVLGAVVVFLASPDLVGGNLELGFLAVYILPSVLVPAAIALLLFMHRGKFPVISRARAAKKLFRRTAMVGATLIFIYTLMWFVEGNLGRSNLGNLLAQLTHVLIPFPMPFVVVLPQGLVTTIIYGFGGAVLWLAFAVLAYKDLRLYTADSANAKEARTKVRELLQDGGGSLSWMSLWANNVYWFSEDGRNAIGYQVHNGVAVTIAGPFGAVDSQAQATRNFVSHCVEQGLIPCFYSVRSEVGEALDGLHFRALEVAEETLLNIEAMTFKGKEWQNVRTALNRAGKLGIQDHWYSYSAMPPGIRAQLAEISEEWVSEKSLPEMGFTLGGLDELKDAQVLCCVAVDGDGLVHGVTSWLPVYAERDISGWTLDFMRRRQEGFKGVMEFLIASAVTHFKEEVRTISLSGSPLANSGGSETDESGSVIEKVLTMLGNALEPMYGFKSLAAFKSRFQPEHQTLYLLYNDSLALPAIGLAITAAYLPALSARDSAGFLRQITAKGENKPAHD</sequence>
<comment type="subcellular location">
    <subcellularLocation>
        <location evidence="1">Cell membrane</location>
        <topology evidence="1">Multi-pass membrane protein</topology>
    </subcellularLocation>
</comment>
<dbReference type="InterPro" id="IPR024320">
    <property type="entry name" value="LPG_synthase_C"/>
</dbReference>
<dbReference type="PANTHER" id="PTHR34697:SF2">
    <property type="entry name" value="PHOSPHATIDYLGLYCEROL LYSYLTRANSFERASE"/>
    <property type="match status" value="1"/>
</dbReference>
<dbReference type="EMBL" id="CP012677">
    <property type="protein sequence ID" value="ALE93246.1"/>
    <property type="molecule type" value="Genomic_DNA"/>
</dbReference>
<feature type="transmembrane region" description="Helical" evidence="6">
    <location>
        <begin position="402"/>
        <end position="419"/>
    </location>
</feature>
<name>A0A0M4RQD9_9MICC</name>
<feature type="domain" description="Phosphatidylglycerol lysyltransferase C-terminal" evidence="7">
    <location>
        <begin position="499"/>
        <end position="797"/>
    </location>
</feature>
<keyword evidence="3 6" id="KW-0812">Transmembrane</keyword>
<evidence type="ECO:0000259" key="7">
    <source>
        <dbReference type="Pfam" id="PF09924"/>
    </source>
</evidence>
<dbReference type="Pfam" id="PF09924">
    <property type="entry name" value="LPG_synthase_C"/>
    <property type="match status" value="1"/>
</dbReference>
<feature type="transmembrane region" description="Helical" evidence="6">
    <location>
        <begin position="457"/>
        <end position="476"/>
    </location>
</feature>
<feature type="transmembrane region" description="Helical" evidence="6">
    <location>
        <begin position="323"/>
        <end position="346"/>
    </location>
</feature>
<keyword evidence="2" id="KW-1003">Cell membrane</keyword>
<dbReference type="InterPro" id="IPR035952">
    <property type="entry name" value="Rhomboid-like_sf"/>
</dbReference>
<accession>A0A0M4RQD9</accession>
<feature type="transmembrane region" description="Helical" evidence="6">
    <location>
        <begin position="66"/>
        <end position="95"/>
    </location>
</feature>
<dbReference type="PANTHER" id="PTHR34697">
    <property type="entry name" value="PHOSPHATIDYLGLYCEROL LYSYLTRANSFERASE"/>
    <property type="match status" value="1"/>
</dbReference>
<feature type="transmembrane region" description="Helical" evidence="6">
    <location>
        <begin position="290"/>
        <end position="311"/>
    </location>
</feature>
<gene>
    <name evidence="8" type="ORF">AOC05_14435</name>
</gene>
<keyword evidence="5 6" id="KW-0472">Membrane</keyword>
<feature type="transmembrane region" description="Helical" evidence="6">
    <location>
        <begin position="358"/>
        <end position="381"/>
    </location>
</feature>
<evidence type="ECO:0000256" key="2">
    <source>
        <dbReference type="ARBA" id="ARBA00022475"/>
    </source>
</evidence>
<dbReference type="KEGG" id="aaq:AOC05_14435"/>